<dbReference type="AlphaFoldDB" id="A0AA39EZH9"/>
<reference evidence="2" key="1">
    <citation type="journal article" date="2023" name="bioRxiv">
        <title>Scaffold-level genome assemblies of two parasitoid biocontrol wasps reveal the parthenogenesis mechanism and an associated novel virus.</title>
        <authorList>
            <person name="Inwood S."/>
            <person name="Skelly J."/>
            <person name="Guhlin J."/>
            <person name="Harrop T."/>
            <person name="Goldson S."/>
            <person name="Dearden P."/>
        </authorList>
    </citation>
    <scope>NUCLEOTIDE SEQUENCE</scope>
    <source>
        <strain evidence="2">Irish</strain>
        <tissue evidence="2">Whole body</tissue>
    </source>
</reference>
<evidence type="ECO:0000256" key="1">
    <source>
        <dbReference type="SAM" id="Phobius"/>
    </source>
</evidence>
<gene>
    <name evidence="2" type="ORF">PV328_009716</name>
</gene>
<dbReference type="EMBL" id="JAQQBS010001424">
    <property type="protein sequence ID" value="KAK0158760.1"/>
    <property type="molecule type" value="Genomic_DNA"/>
</dbReference>
<name>A0AA39EZH9_9HYME</name>
<keyword evidence="3" id="KW-1185">Reference proteome</keyword>
<dbReference type="Proteomes" id="UP001168990">
    <property type="component" value="Unassembled WGS sequence"/>
</dbReference>
<comment type="caution">
    <text evidence="2">The sequence shown here is derived from an EMBL/GenBank/DDBJ whole genome shotgun (WGS) entry which is preliminary data.</text>
</comment>
<evidence type="ECO:0000313" key="3">
    <source>
        <dbReference type="Proteomes" id="UP001168990"/>
    </source>
</evidence>
<keyword evidence="1" id="KW-1133">Transmembrane helix</keyword>
<protein>
    <submittedName>
        <fullName evidence="2">Uncharacterized protein</fullName>
    </submittedName>
</protein>
<keyword evidence="1" id="KW-0472">Membrane</keyword>
<sequence length="119" mass="13180">MLDFSIKAQPFLPLDHSELEIPRRNISKTTFKSKTIKQLAQYSGIMVSARAIILAISIVVLVVTLCVEGAYKKPPFNGSIFGKRSNTISDYEVIGRALNSMCEAASETCNAWLMHQDSN</sequence>
<proteinExistence type="predicted"/>
<reference evidence="2" key="2">
    <citation type="submission" date="2023-03" db="EMBL/GenBank/DDBJ databases">
        <authorList>
            <person name="Inwood S.N."/>
            <person name="Skelly J.G."/>
            <person name="Guhlin J."/>
            <person name="Harrop T.W.R."/>
            <person name="Goldson S.G."/>
            <person name="Dearden P.K."/>
        </authorList>
    </citation>
    <scope>NUCLEOTIDE SEQUENCE</scope>
    <source>
        <strain evidence="2">Irish</strain>
        <tissue evidence="2">Whole body</tissue>
    </source>
</reference>
<feature type="transmembrane region" description="Helical" evidence="1">
    <location>
        <begin position="51"/>
        <end position="71"/>
    </location>
</feature>
<evidence type="ECO:0000313" key="2">
    <source>
        <dbReference type="EMBL" id="KAK0158760.1"/>
    </source>
</evidence>
<organism evidence="2 3">
    <name type="scientific">Microctonus aethiopoides</name>
    <dbReference type="NCBI Taxonomy" id="144406"/>
    <lineage>
        <taxon>Eukaryota</taxon>
        <taxon>Metazoa</taxon>
        <taxon>Ecdysozoa</taxon>
        <taxon>Arthropoda</taxon>
        <taxon>Hexapoda</taxon>
        <taxon>Insecta</taxon>
        <taxon>Pterygota</taxon>
        <taxon>Neoptera</taxon>
        <taxon>Endopterygota</taxon>
        <taxon>Hymenoptera</taxon>
        <taxon>Apocrita</taxon>
        <taxon>Ichneumonoidea</taxon>
        <taxon>Braconidae</taxon>
        <taxon>Euphorinae</taxon>
        <taxon>Microctonus</taxon>
    </lineage>
</organism>
<accession>A0AA39EZH9</accession>
<keyword evidence="1" id="KW-0812">Transmembrane</keyword>